<sequence length="311" mass="32644">MTWFASPCPARRPRVPRQLIWLTALLAALAPALAPAAGDKLLLTGGVSSIDGAAGGGLTPWAVTGSYASSGQWGATAFSTTVVTQDHRLQEAGAAVAWNDRLELSLAQQDFDTGATGTALGLPGLRLRQAILGVKWRFAGDAILDSDRLMPALAVGLQARHLDAGGLAPTLAALGARRQGVDVYISATKLLLGPGVLLNGTLRATRANQNGLLGFGGSGKTAYKLMPELSLAWLLRRDLAVGAEWRRKPDNLNPSILGAGLREDDWADVFIAWAPSKRVSVTAAWVDLGPIVPAVHPRRQTGAYLSVQVAL</sequence>
<dbReference type="InterPro" id="IPR021393">
    <property type="entry name" value="DUF3034"/>
</dbReference>
<accession>A0A480AY62</accession>
<evidence type="ECO:0008006" key="4">
    <source>
        <dbReference type="Google" id="ProtNLM"/>
    </source>
</evidence>
<dbReference type="Proteomes" id="UP000301751">
    <property type="component" value="Unassembled WGS sequence"/>
</dbReference>
<dbReference type="Pfam" id="PF11231">
    <property type="entry name" value="DUF3034"/>
    <property type="match status" value="1"/>
</dbReference>
<feature type="signal peptide" evidence="1">
    <location>
        <begin position="1"/>
        <end position="36"/>
    </location>
</feature>
<evidence type="ECO:0000313" key="3">
    <source>
        <dbReference type="Proteomes" id="UP000301751"/>
    </source>
</evidence>
<dbReference type="EMBL" id="BJCL01000013">
    <property type="protein sequence ID" value="GCL65057.1"/>
    <property type="molecule type" value="Genomic_DNA"/>
</dbReference>
<protein>
    <recommendedName>
        <fullName evidence="4">DUF3034 domain-containing protein</fullName>
    </recommendedName>
</protein>
<evidence type="ECO:0000256" key="1">
    <source>
        <dbReference type="SAM" id="SignalP"/>
    </source>
</evidence>
<keyword evidence="3" id="KW-1185">Reference proteome</keyword>
<name>A0A480AY62_9BURK</name>
<feature type="chain" id="PRO_5019847786" description="DUF3034 domain-containing protein" evidence="1">
    <location>
        <begin position="37"/>
        <end position="311"/>
    </location>
</feature>
<organism evidence="2 3">
    <name type="scientific">Pseudaquabacterium pictum</name>
    <dbReference type="NCBI Taxonomy" id="2315236"/>
    <lineage>
        <taxon>Bacteria</taxon>
        <taxon>Pseudomonadati</taxon>
        <taxon>Pseudomonadota</taxon>
        <taxon>Betaproteobacteria</taxon>
        <taxon>Burkholderiales</taxon>
        <taxon>Sphaerotilaceae</taxon>
        <taxon>Pseudaquabacterium</taxon>
    </lineage>
</organism>
<dbReference type="OrthoDB" id="9126735at2"/>
<proteinExistence type="predicted"/>
<comment type="caution">
    <text evidence="2">The sequence shown here is derived from an EMBL/GenBank/DDBJ whole genome shotgun (WGS) entry which is preliminary data.</text>
</comment>
<reference evidence="3" key="1">
    <citation type="submission" date="2019-03" db="EMBL/GenBank/DDBJ databases">
        <title>Aquabacterium pictum sp.nov., the first bacteriochlorophyll a-containing freshwater bacterium in the genus Aquabacterium of the class Betaproteobacteria.</title>
        <authorList>
            <person name="Hirose S."/>
            <person name="Tank M."/>
            <person name="Hara E."/>
            <person name="Tamaki H."/>
            <person name="Takaichi S."/>
            <person name="Haruta S."/>
            <person name="Hanada S."/>
        </authorList>
    </citation>
    <scope>NUCLEOTIDE SEQUENCE [LARGE SCALE GENOMIC DNA]</scope>
    <source>
        <strain evidence="3">W35</strain>
    </source>
</reference>
<keyword evidence="1" id="KW-0732">Signal</keyword>
<evidence type="ECO:0000313" key="2">
    <source>
        <dbReference type="EMBL" id="GCL65057.1"/>
    </source>
</evidence>
<gene>
    <name evidence="2" type="ORF">AQPW35_41380</name>
</gene>
<dbReference type="AlphaFoldDB" id="A0A480AY62"/>